<feature type="transmembrane region" description="Helical" evidence="1">
    <location>
        <begin position="172"/>
        <end position="196"/>
    </location>
</feature>
<feature type="transmembrane region" description="Helical" evidence="1">
    <location>
        <begin position="12"/>
        <end position="35"/>
    </location>
</feature>
<evidence type="ECO:0000313" key="3">
    <source>
        <dbReference type="Proteomes" id="UP000799640"/>
    </source>
</evidence>
<keyword evidence="3" id="KW-1185">Reference proteome</keyword>
<evidence type="ECO:0000256" key="1">
    <source>
        <dbReference type="SAM" id="Phobius"/>
    </source>
</evidence>
<keyword evidence="1" id="KW-0812">Transmembrane</keyword>
<gene>
    <name evidence="2" type="ORF">EJ06DRAFT_554195</name>
</gene>
<feature type="transmembrane region" description="Helical" evidence="1">
    <location>
        <begin position="90"/>
        <end position="112"/>
    </location>
</feature>
<keyword evidence="1" id="KW-1133">Transmembrane helix</keyword>
<dbReference type="AlphaFoldDB" id="A0A6G1I6T0"/>
<accession>A0A6G1I6T0</accession>
<organism evidence="2 3">
    <name type="scientific">Trichodelitschia bisporula</name>
    <dbReference type="NCBI Taxonomy" id="703511"/>
    <lineage>
        <taxon>Eukaryota</taxon>
        <taxon>Fungi</taxon>
        <taxon>Dikarya</taxon>
        <taxon>Ascomycota</taxon>
        <taxon>Pezizomycotina</taxon>
        <taxon>Dothideomycetes</taxon>
        <taxon>Dothideomycetes incertae sedis</taxon>
        <taxon>Phaeotrichales</taxon>
        <taxon>Phaeotrichaceae</taxon>
        <taxon>Trichodelitschia</taxon>
    </lineage>
</organism>
<name>A0A6G1I6T0_9PEZI</name>
<feature type="transmembrane region" description="Helical" evidence="1">
    <location>
        <begin position="242"/>
        <end position="266"/>
    </location>
</feature>
<proteinExistence type="predicted"/>
<feature type="transmembrane region" description="Helical" evidence="1">
    <location>
        <begin position="56"/>
        <end position="78"/>
    </location>
</feature>
<feature type="transmembrane region" description="Helical" evidence="1">
    <location>
        <begin position="208"/>
        <end position="230"/>
    </location>
</feature>
<keyword evidence="1" id="KW-0472">Membrane</keyword>
<sequence length="446" mass="48310">MSYDDPAPALVPASTGLSVVLLLLYGAAAGVLYVLPRPGVPISGSGRRRDRRWESFAVGPWWAVVFAHILVSLFGFLAAASSPRLRASRAYFALVYAFLWDTGLALMPLALLRALTLALHAHSLPAIKLARRAWSSLLLCLLLSGYSLRGLSLYTAAHTAGPARYTAASRTLLAAALLALGATILVLAALTLYALAPPRRRTLSSATRAAVLALSPTLLLLILRLVTAAPRLWAARPSSTPVFVALDLVPDLLIAAAWLALAYLAARWDTWRAADEAAARAHRREVWGRHIDAAIAWARAAILTSPAPDKKGDMLSRTRTFDLDDDDEVDSRPTKPWLMFVAETRGWELRGQGWKGKGDAARAGDDATVEMLLRLRVLALVVADNLVLFDDPAGPLLRRTKRAIDLARTEARVADVLAAEFGLGPRAEGLAREWCTTFVADWRTLT</sequence>
<dbReference type="EMBL" id="ML996689">
    <property type="protein sequence ID" value="KAF2403990.1"/>
    <property type="molecule type" value="Genomic_DNA"/>
</dbReference>
<reference evidence="2" key="1">
    <citation type="journal article" date="2020" name="Stud. Mycol.">
        <title>101 Dothideomycetes genomes: a test case for predicting lifestyles and emergence of pathogens.</title>
        <authorList>
            <person name="Haridas S."/>
            <person name="Albert R."/>
            <person name="Binder M."/>
            <person name="Bloem J."/>
            <person name="Labutti K."/>
            <person name="Salamov A."/>
            <person name="Andreopoulos B."/>
            <person name="Baker S."/>
            <person name="Barry K."/>
            <person name="Bills G."/>
            <person name="Bluhm B."/>
            <person name="Cannon C."/>
            <person name="Castanera R."/>
            <person name="Culley D."/>
            <person name="Daum C."/>
            <person name="Ezra D."/>
            <person name="Gonzalez J."/>
            <person name="Henrissat B."/>
            <person name="Kuo A."/>
            <person name="Liang C."/>
            <person name="Lipzen A."/>
            <person name="Lutzoni F."/>
            <person name="Magnuson J."/>
            <person name="Mondo S."/>
            <person name="Nolan M."/>
            <person name="Ohm R."/>
            <person name="Pangilinan J."/>
            <person name="Park H.-J."/>
            <person name="Ramirez L."/>
            <person name="Alfaro M."/>
            <person name="Sun H."/>
            <person name="Tritt A."/>
            <person name="Yoshinaga Y."/>
            <person name="Zwiers L.-H."/>
            <person name="Turgeon B."/>
            <person name="Goodwin S."/>
            <person name="Spatafora J."/>
            <person name="Crous P."/>
            <person name="Grigoriev I."/>
        </authorList>
    </citation>
    <scope>NUCLEOTIDE SEQUENCE</scope>
    <source>
        <strain evidence="2">CBS 262.69</strain>
    </source>
</reference>
<feature type="transmembrane region" description="Helical" evidence="1">
    <location>
        <begin position="133"/>
        <end position="152"/>
    </location>
</feature>
<evidence type="ECO:0000313" key="2">
    <source>
        <dbReference type="EMBL" id="KAF2403990.1"/>
    </source>
</evidence>
<protein>
    <submittedName>
        <fullName evidence="2">Uncharacterized protein</fullName>
    </submittedName>
</protein>
<dbReference type="Proteomes" id="UP000799640">
    <property type="component" value="Unassembled WGS sequence"/>
</dbReference>